<keyword evidence="4" id="KW-1185">Reference proteome</keyword>
<dbReference type="HOGENOM" id="CLU_023620_4_2_5"/>
<dbReference type="AlphaFoldDB" id="W0A686"/>
<evidence type="ECO:0000313" key="4">
    <source>
        <dbReference type="Proteomes" id="UP000018851"/>
    </source>
</evidence>
<dbReference type="Proteomes" id="UP000018851">
    <property type="component" value="Chromosome"/>
</dbReference>
<dbReference type="EMBL" id="CP006644">
    <property type="protein sequence ID" value="AHE51858.1"/>
    <property type="molecule type" value="Genomic_DNA"/>
</dbReference>
<feature type="domain" description="Amidohydrolase-related" evidence="2">
    <location>
        <begin position="89"/>
        <end position="440"/>
    </location>
</feature>
<sequence>MESGSYPMIGRSLRTGLTLLVATLAALLLPMPAAAQDATVVEAGTLFDGRAVIEDARMVIRDGRVVAVGPRDKVAIPDGAAIVDRRGRFVMPGLIAGHSRVGTVSGIEHGGRHYSRETVARDLAQFQRYGVVAVNALGMNRPLFHQLRRDFNGPDHGGADLYGAGPGIGVIGGAPPEARMNTMPDQVARPANPEEARAAVRTMADAGVDVIKIWLDALGTGAPRMPPDIYAAVIAEAHARGLPVAAHIRDLADAKAVLAAGADIIGHGVRDQPVDDAFIALLRERGAWYMATINIDEANYLYAEHPEWLDDPFFRQALNPALEARLRDAAWRRETLAGADGARKAVAMNIANLRTLHAAGARIGLGTDSGGTALRIPGFAEHRELELSVATGLSPGEALTAATWGNAQMLRLQDRGTLAPGAVADFLVLDADPTRDIRATRTLREVWRSGRKVAP</sequence>
<dbReference type="InterPro" id="IPR006680">
    <property type="entry name" value="Amidohydro-rel"/>
</dbReference>
<dbReference type="PANTHER" id="PTHR43135:SF3">
    <property type="entry name" value="ALPHA-D-RIBOSE 1-METHYLPHOSPHONATE 5-TRIPHOSPHATE DIPHOSPHATASE"/>
    <property type="match status" value="1"/>
</dbReference>
<dbReference type="KEGG" id="ssan:NX02_00450"/>
<organism evidence="3 4">
    <name type="scientific">Sphingomonas sanxanigenens DSM 19645 = NX02</name>
    <dbReference type="NCBI Taxonomy" id="1123269"/>
    <lineage>
        <taxon>Bacteria</taxon>
        <taxon>Pseudomonadati</taxon>
        <taxon>Pseudomonadota</taxon>
        <taxon>Alphaproteobacteria</taxon>
        <taxon>Sphingomonadales</taxon>
        <taxon>Sphingomonadaceae</taxon>
        <taxon>Sphingomonas</taxon>
    </lineage>
</organism>
<dbReference type="Gene3D" id="3.20.20.140">
    <property type="entry name" value="Metal-dependent hydrolases"/>
    <property type="match status" value="1"/>
</dbReference>
<dbReference type="Pfam" id="PF01979">
    <property type="entry name" value="Amidohydro_1"/>
    <property type="match status" value="1"/>
</dbReference>
<keyword evidence="1" id="KW-0732">Signal</keyword>
<evidence type="ECO:0000256" key="1">
    <source>
        <dbReference type="SAM" id="SignalP"/>
    </source>
</evidence>
<protein>
    <recommendedName>
        <fullName evidence="2">Amidohydrolase-related domain-containing protein</fullName>
    </recommendedName>
</protein>
<dbReference type="SUPFAM" id="SSF51338">
    <property type="entry name" value="Composite domain of metallo-dependent hydrolases"/>
    <property type="match status" value="1"/>
</dbReference>
<dbReference type="Gene3D" id="2.30.40.10">
    <property type="entry name" value="Urease, subunit C, domain 1"/>
    <property type="match status" value="1"/>
</dbReference>
<dbReference type="eggNOG" id="COG1228">
    <property type="taxonomic scope" value="Bacteria"/>
</dbReference>
<dbReference type="PATRIC" id="fig|1123269.5.peg.87"/>
<dbReference type="InterPro" id="IPR011059">
    <property type="entry name" value="Metal-dep_hydrolase_composite"/>
</dbReference>
<feature type="chain" id="PRO_5004785987" description="Amidohydrolase-related domain-containing protein" evidence="1">
    <location>
        <begin position="36"/>
        <end position="455"/>
    </location>
</feature>
<dbReference type="SUPFAM" id="SSF51556">
    <property type="entry name" value="Metallo-dependent hydrolases"/>
    <property type="match status" value="1"/>
</dbReference>
<dbReference type="InterPro" id="IPR032466">
    <property type="entry name" value="Metal_Hydrolase"/>
</dbReference>
<gene>
    <name evidence="3" type="ORF">NX02_00450</name>
</gene>
<evidence type="ECO:0000313" key="3">
    <source>
        <dbReference type="EMBL" id="AHE51858.1"/>
    </source>
</evidence>
<accession>W0A686</accession>
<evidence type="ECO:0000259" key="2">
    <source>
        <dbReference type="Pfam" id="PF01979"/>
    </source>
</evidence>
<dbReference type="PANTHER" id="PTHR43135">
    <property type="entry name" value="ALPHA-D-RIBOSE 1-METHYLPHOSPHONATE 5-TRIPHOSPHATE DIPHOSPHATASE"/>
    <property type="match status" value="1"/>
</dbReference>
<reference evidence="3 4" key="1">
    <citation type="submission" date="2013-07" db="EMBL/GenBank/DDBJ databases">
        <title>Completed genome of Sphingomonas sanxanigenens NX02.</title>
        <authorList>
            <person name="Ma T."/>
            <person name="Huang H."/>
            <person name="Wu M."/>
            <person name="Li X."/>
            <person name="Li G."/>
        </authorList>
    </citation>
    <scope>NUCLEOTIDE SEQUENCE [LARGE SCALE GENOMIC DNA]</scope>
    <source>
        <strain evidence="3 4">NX02</strain>
    </source>
</reference>
<name>W0A686_9SPHN</name>
<feature type="signal peptide" evidence="1">
    <location>
        <begin position="1"/>
        <end position="35"/>
    </location>
</feature>
<dbReference type="GO" id="GO:0016810">
    <property type="term" value="F:hydrolase activity, acting on carbon-nitrogen (but not peptide) bonds"/>
    <property type="evidence" value="ECO:0007669"/>
    <property type="project" value="InterPro"/>
</dbReference>
<proteinExistence type="predicted"/>
<dbReference type="InterPro" id="IPR051781">
    <property type="entry name" value="Metallo-dep_Hydrolase"/>
</dbReference>
<dbReference type="STRING" id="1123269.NX02_00450"/>